<dbReference type="PANTHER" id="PTHR11439:SF470">
    <property type="entry name" value="CYSTEINE-RICH RLK (RECEPTOR-LIKE PROTEIN KINASE) 8"/>
    <property type="match status" value="1"/>
</dbReference>
<keyword evidence="2" id="KW-1185">Reference proteome</keyword>
<dbReference type="PANTHER" id="PTHR11439">
    <property type="entry name" value="GAG-POL-RELATED RETROTRANSPOSON"/>
    <property type="match status" value="1"/>
</dbReference>
<gene>
    <name evidence="3" type="primary">LOC110012564</name>
</gene>
<evidence type="ECO:0000313" key="3">
    <source>
        <dbReference type="RefSeq" id="XP_020552194.1"/>
    </source>
</evidence>
<dbReference type="SUPFAM" id="SSF56672">
    <property type="entry name" value="DNA/RNA polymerases"/>
    <property type="match status" value="1"/>
</dbReference>
<dbReference type="InterPro" id="IPR013103">
    <property type="entry name" value="RVT_2"/>
</dbReference>
<proteinExistence type="predicted"/>
<organism evidence="2 3">
    <name type="scientific">Sesamum indicum</name>
    <name type="common">Oriental sesame</name>
    <name type="synonym">Sesamum orientale</name>
    <dbReference type="NCBI Taxonomy" id="4182"/>
    <lineage>
        <taxon>Eukaryota</taxon>
        <taxon>Viridiplantae</taxon>
        <taxon>Streptophyta</taxon>
        <taxon>Embryophyta</taxon>
        <taxon>Tracheophyta</taxon>
        <taxon>Spermatophyta</taxon>
        <taxon>Magnoliopsida</taxon>
        <taxon>eudicotyledons</taxon>
        <taxon>Gunneridae</taxon>
        <taxon>Pentapetalae</taxon>
        <taxon>asterids</taxon>
        <taxon>lamiids</taxon>
        <taxon>Lamiales</taxon>
        <taxon>Pedaliaceae</taxon>
        <taxon>Sesamum</taxon>
    </lineage>
</organism>
<evidence type="ECO:0000259" key="1">
    <source>
        <dbReference type="Pfam" id="PF07727"/>
    </source>
</evidence>
<sequence>MALMEKRKAQNSNNQSFNTIEREGHIVAAAEDPMNKRAISEIVKAEFQRLVAENNINQSSFDQFSGTSSTQIAEVKRYLDQLFTIKDLGPARYFLGLEIARASEGIALTQSKYVQDIVHDLKLTEARSTATPLPPGFKLTSTLDQPLPQPAMYRRLVGRLLYLNFTRPDISHTVQQLSQFVQSPCKNHWDAATHVVKYLKGSPQKGFFFPAHISSNLVAYCDTDWAFCPNTRKSLAGYCIFLGKALISWKTKKQNIVSRSTAEAEYRAMGTTSCELVWVAALLQDLGIKVYCPIPFYYDNKAAMHIVSNPVFHERTKHLEIDCRLVRNYYKFGFLNPVSVYSKDQLADIFTRPLRGPLFHSFLSKLGLINFVAGPA</sequence>
<evidence type="ECO:0000313" key="2">
    <source>
        <dbReference type="Proteomes" id="UP000504604"/>
    </source>
</evidence>
<dbReference type="AlphaFoldDB" id="A0A8M8V7A4"/>
<reference evidence="3" key="1">
    <citation type="submission" date="2025-08" db="UniProtKB">
        <authorList>
            <consortium name="RefSeq"/>
        </authorList>
    </citation>
    <scope>IDENTIFICATION</scope>
</reference>
<dbReference type="RefSeq" id="XP_020552194.1">
    <property type="nucleotide sequence ID" value="XM_020696535.1"/>
</dbReference>
<protein>
    <submittedName>
        <fullName evidence="3">Uncharacterized protein LOC110012564</fullName>
    </submittedName>
</protein>
<dbReference type="Proteomes" id="UP000504604">
    <property type="component" value="Linkage group LG9"/>
</dbReference>
<dbReference type="KEGG" id="sind:110012564"/>
<name>A0A8M8V7A4_SESIN</name>
<dbReference type="CDD" id="cd09272">
    <property type="entry name" value="RNase_HI_RT_Ty1"/>
    <property type="match status" value="1"/>
</dbReference>
<dbReference type="GeneID" id="110012564"/>
<dbReference type="Pfam" id="PF07727">
    <property type="entry name" value="RVT_2"/>
    <property type="match status" value="1"/>
</dbReference>
<feature type="domain" description="Reverse transcriptase Ty1/copia-type" evidence="1">
    <location>
        <begin position="65"/>
        <end position="133"/>
    </location>
</feature>
<accession>A0A8M8V7A4</accession>
<dbReference type="InterPro" id="IPR043502">
    <property type="entry name" value="DNA/RNA_pol_sf"/>
</dbReference>
<dbReference type="OrthoDB" id="993979at2759"/>